<organism evidence="2 3">
    <name type="scientific">Paraoerskovia marina</name>
    <dbReference type="NCBI Taxonomy" id="545619"/>
    <lineage>
        <taxon>Bacteria</taxon>
        <taxon>Bacillati</taxon>
        <taxon>Actinomycetota</taxon>
        <taxon>Actinomycetes</taxon>
        <taxon>Micrococcales</taxon>
        <taxon>Cellulomonadaceae</taxon>
        <taxon>Paraoerskovia</taxon>
    </lineage>
</organism>
<dbReference type="OrthoDB" id="5148849at2"/>
<dbReference type="STRING" id="545619.SAMN04489860_1193"/>
<proteinExistence type="predicted"/>
<evidence type="ECO:0000313" key="3">
    <source>
        <dbReference type="Proteomes" id="UP000185663"/>
    </source>
</evidence>
<keyword evidence="3" id="KW-1185">Reference proteome</keyword>
<feature type="signal peptide" evidence="1">
    <location>
        <begin position="1"/>
        <end position="21"/>
    </location>
</feature>
<reference evidence="3" key="1">
    <citation type="submission" date="2016-10" db="EMBL/GenBank/DDBJ databases">
        <authorList>
            <person name="Varghese N."/>
            <person name="Submissions S."/>
        </authorList>
    </citation>
    <scope>NUCLEOTIDE SEQUENCE [LARGE SCALE GENOMIC DNA]</scope>
    <source>
        <strain evidence="3">DSM 22126</strain>
    </source>
</reference>
<dbReference type="EMBL" id="LT629776">
    <property type="protein sequence ID" value="SDS27770.1"/>
    <property type="molecule type" value="Genomic_DNA"/>
</dbReference>
<name>A0A1H1QWN5_9CELL</name>
<feature type="chain" id="PRO_5038554991" evidence="1">
    <location>
        <begin position="22"/>
        <end position="195"/>
    </location>
</feature>
<protein>
    <submittedName>
        <fullName evidence="2">Uncharacterized protein</fullName>
    </submittedName>
</protein>
<evidence type="ECO:0000256" key="1">
    <source>
        <dbReference type="SAM" id="SignalP"/>
    </source>
</evidence>
<accession>A0A1H1QWN5</accession>
<evidence type="ECO:0000313" key="2">
    <source>
        <dbReference type="EMBL" id="SDS27770.1"/>
    </source>
</evidence>
<gene>
    <name evidence="2" type="ORF">SAMN04489860_1193</name>
</gene>
<dbReference type="AlphaFoldDB" id="A0A1H1QWN5"/>
<dbReference type="Proteomes" id="UP000185663">
    <property type="component" value="Chromosome I"/>
</dbReference>
<keyword evidence="1" id="KW-0732">Signal</keyword>
<sequence length="195" mass="21534">MKRYISAAVACLLALSVSAVAAPAANAVPSRIVTSSEFYSVHQGNSIAHVRARFGNNGTVTARYDTSGWKYDWVSLDFPTYYDSGWVTVDFVRNSSGTWVLDTKYAYWGLTAVQTKDKATKAEFNRVKEGNSIDYARSTFGTNGTIISYVDAPGYAYDLVTIEWPTASPYGYVLLDFGKRSSGSWKVETRSAYWG</sequence>
<dbReference type="RefSeq" id="WP_157270342.1">
    <property type="nucleotide sequence ID" value="NZ_LT629776.1"/>
</dbReference>